<sequence>MKKAVLIVLSALLVCVSAISLQACARDARGVEGESRATYKLDVAVREGLDEAYLTEEVIFTNSGSETIEELVFCLYPNAYRKDAENSAYFDNMANTISEFGGIDIGSVKVNGAESAFVTEEIWLEVPLTEKLEPDDTVTVRLGARIDIAGGTLRFGGDGKTVRLLNFYPVLAYYGESGWERSAYSRIGDPFHTASATYEVKISAPDNVSIATSGAQTSLVEENGVRMVEATAADARDFAAVLSTEYSLAETASGDVKIKYYSSGADKAEFVAKATDIFTEYFGEFPYPEFSVCESPFYYGGMEYPGLVVINSALSDAEKEEVIVHELVHQWIGCAVGSDGVHEGWVDESLTTFLAAYYYKLAGDESRFISEVKDCDRQYAAFLLTEKLNSPGYVPSIARNVYEFSTLYEYDAVVYRRGCGMYASLMELAGEKKLREAITSYYERYKFADASGEELIECFDDVLGGKARAVMYSYLNADVRTGNIGV</sequence>
<feature type="binding site" evidence="2">
    <location>
        <position position="325"/>
    </location>
    <ligand>
        <name>Zn(2+)</name>
        <dbReference type="ChEBI" id="CHEBI:29105"/>
        <note>catalytic</note>
    </ligand>
</feature>
<protein>
    <submittedName>
        <fullName evidence="5">M1 family metallopeptidase</fullName>
    </submittedName>
</protein>
<proteinExistence type="predicted"/>
<feature type="active site" description="Proton donor" evidence="1">
    <location>
        <position position="415"/>
    </location>
</feature>
<dbReference type="PANTHER" id="PTHR45726">
    <property type="entry name" value="LEUKOTRIENE A-4 HYDROLASE"/>
    <property type="match status" value="1"/>
</dbReference>
<dbReference type="Pfam" id="PF01433">
    <property type="entry name" value="Peptidase_M1"/>
    <property type="match status" value="1"/>
</dbReference>
<evidence type="ECO:0000313" key="6">
    <source>
        <dbReference type="Proteomes" id="UP000727857"/>
    </source>
</evidence>
<dbReference type="GO" id="GO:0008270">
    <property type="term" value="F:zinc ion binding"/>
    <property type="evidence" value="ECO:0007669"/>
    <property type="project" value="InterPro"/>
</dbReference>
<dbReference type="GO" id="GO:0008237">
    <property type="term" value="F:metallopeptidase activity"/>
    <property type="evidence" value="ECO:0007669"/>
    <property type="project" value="InterPro"/>
</dbReference>
<keyword evidence="2" id="KW-0479">Metal-binding</keyword>
<dbReference type="InterPro" id="IPR014782">
    <property type="entry name" value="Peptidase_M1_dom"/>
</dbReference>
<dbReference type="EMBL" id="JADINF010000028">
    <property type="protein sequence ID" value="MBO8423620.1"/>
    <property type="molecule type" value="Genomic_DNA"/>
</dbReference>
<dbReference type="AlphaFoldDB" id="A0A940DHN9"/>
<dbReference type="InterPro" id="IPR034015">
    <property type="entry name" value="M1_LTA4H"/>
</dbReference>
<reference evidence="5" key="2">
    <citation type="journal article" date="2021" name="PeerJ">
        <title>Extensive microbial diversity within the chicken gut microbiome revealed by metagenomics and culture.</title>
        <authorList>
            <person name="Gilroy R."/>
            <person name="Ravi A."/>
            <person name="Getino M."/>
            <person name="Pursley I."/>
            <person name="Horton D.L."/>
            <person name="Alikhan N.F."/>
            <person name="Baker D."/>
            <person name="Gharbi K."/>
            <person name="Hall N."/>
            <person name="Watson M."/>
            <person name="Adriaenssens E.M."/>
            <person name="Foster-Nyarko E."/>
            <person name="Jarju S."/>
            <person name="Secka A."/>
            <person name="Antonio M."/>
            <person name="Oren A."/>
            <person name="Chaudhuri R.R."/>
            <person name="La Ragione R."/>
            <person name="Hildebrand F."/>
            <person name="Pallen M.J."/>
        </authorList>
    </citation>
    <scope>NUCLEOTIDE SEQUENCE</scope>
    <source>
        <strain evidence="5">517</strain>
    </source>
</reference>
<gene>
    <name evidence="5" type="ORF">IAB16_01160</name>
</gene>
<dbReference type="PROSITE" id="PS51257">
    <property type="entry name" value="PROKAR_LIPOPROTEIN"/>
    <property type="match status" value="1"/>
</dbReference>
<name>A0A940DHN9_9FIRM</name>
<evidence type="ECO:0000256" key="3">
    <source>
        <dbReference type="SAM" id="SignalP"/>
    </source>
</evidence>
<comment type="cofactor">
    <cofactor evidence="2">
        <name>Zn(2+)</name>
        <dbReference type="ChEBI" id="CHEBI:29105"/>
    </cofactor>
    <text evidence="2">Binds 1 zinc ion per subunit.</text>
</comment>
<dbReference type="SUPFAM" id="SSF55486">
    <property type="entry name" value="Metalloproteases ('zincins'), catalytic domain"/>
    <property type="match status" value="1"/>
</dbReference>
<dbReference type="CDD" id="cd09604">
    <property type="entry name" value="M1_APN_like"/>
    <property type="match status" value="1"/>
</dbReference>
<dbReference type="Proteomes" id="UP000727857">
    <property type="component" value="Unassembled WGS sequence"/>
</dbReference>
<feature type="binding site" evidence="2">
    <location>
        <position position="329"/>
    </location>
    <ligand>
        <name>Zn(2+)</name>
        <dbReference type="ChEBI" id="CHEBI:29105"/>
        <note>catalytic</note>
    </ligand>
</feature>
<comment type="caution">
    <text evidence="5">The sequence shown here is derived from an EMBL/GenBank/DDBJ whole genome shotgun (WGS) entry which is preliminary data.</text>
</comment>
<evidence type="ECO:0000256" key="1">
    <source>
        <dbReference type="PIRSR" id="PIRSR634015-1"/>
    </source>
</evidence>
<dbReference type="PANTHER" id="PTHR45726:SF3">
    <property type="entry name" value="LEUKOTRIENE A-4 HYDROLASE"/>
    <property type="match status" value="1"/>
</dbReference>
<feature type="chain" id="PRO_5037166120" evidence="3">
    <location>
        <begin position="26"/>
        <end position="486"/>
    </location>
</feature>
<evidence type="ECO:0000313" key="5">
    <source>
        <dbReference type="EMBL" id="MBO8423620.1"/>
    </source>
</evidence>
<evidence type="ECO:0000259" key="4">
    <source>
        <dbReference type="Pfam" id="PF01433"/>
    </source>
</evidence>
<feature type="binding site" evidence="2">
    <location>
        <position position="348"/>
    </location>
    <ligand>
        <name>Zn(2+)</name>
        <dbReference type="ChEBI" id="CHEBI:29105"/>
        <note>catalytic</note>
    </ligand>
</feature>
<keyword evidence="3" id="KW-0732">Signal</keyword>
<reference evidence="5" key="1">
    <citation type="submission" date="2020-10" db="EMBL/GenBank/DDBJ databases">
        <authorList>
            <person name="Gilroy R."/>
        </authorList>
    </citation>
    <scope>NUCLEOTIDE SEQUENCE</scope>
    <source>
        <strain evidence="5">517</strain>
    </source>
</reference>
<feature type="signal peptide" evidence="3">
    <location>
        <begin position="1"/>
        <end position="25"/>
    </location>
</feature>
<keyword evidence="2" id="KW-0862">Zinc</keyword>
<evidence type="ECO:0000256" key="2">
    <source>
        <dbReference type="PIRSR" id="PIRSR634015-3"/>
    </source>
</evidence>
<feature type="active site" description="Proton acceptor" evidence="1">
    <location>
        <position position="326"/>
    </location>
</feature>
<organism evidence="5 6">
    <name type="scientific">Candidatus Stercoripulliclostridium pullicola</name>
    <dbReference type="NCBI Taxonomy" id="2840953"/>
    <lineage>
        <taxon>Bacteria</taxon>
        <taxon>Bacillati</taxon>
        <taxon>Bacillota</taxon>
        <taxon>Clostridia</taxon>
        <taxon>Eubacteriales</taxon>
        <taxon>Candidatus Stercoripulliclostridium</taxon>
    </lineage>
</organism>
<feature type="domain" description="Peptidase M1 membrane alanine aminopeptidase" evidence="4">
    <location>
        <begin position="271"/>
        <end position="473"/>
    </location>
</feature>
<accession>A0A940DHN9</accession>
<dbReference type="InterPro" id="IPR027268">
    <property type="entry name" value="Peptidase_M4/M1_CTD_sf"/>
</dbReference>
<dbReference type="Gene3D" id="1.10.390.10">
    <property type="entry name" value="Neutral Protease Domain 2"/>
    <property type="match status" value="1"/>
</dbReference>